<dbReference type="SUPFAM" id="SSF46785">
    <property type="entry name" value="Winged helix' DNA-binding domain"/>
    <property type="match status" value="1"/>
</dbReference>
<dbReference type="InterPro" id="IPR036388">
    <property type="entry name" value="WH-like_DNA-bd_sf"/>
</dbReference>
<comment type="caution">
    <text evidence="2">The sequence shown here is derived from an EMBL/GenBank/DDBJ whole genome shotgun (WGS) entry which is preliminary data.</text>
</comment>
<keyword evidence="3" id="KW-1185">Reference proteome</keyword>
<reference evidence="2" key="1">
    <citation type="submission" date="2021-01" db="EMBL/GenBank/DDBJ databases">
        <title>Whole genome shotgun sequence of Virgisporangium ochraceum NBRC 16418.</title>
        <authorList>
            <person name="Komaki H."/>
            <person name="Tamura T."/>
        </authorList>
    </citation>
    <scope>NUCLEOTIDE SEQUENCE</scope>
    <source>
        <strain evidence="2">NBRC 16418</strain>
    </source>
</reference>
<dbReference type="PANTHER" id="PTHR33169">
    <property type="entry name" value="PADR-FAMILY TRANSCRIPTIONAL REGULATOR"/>
    <property type="match status" value="1"/>
</dbReference>
<dbReference type="InterPro" id="IPR005149">
    <property type="entry name" value="Tscrpt_reg_PadR_N"/>
</dbReference>
<organism evidence="2 3">
    <name type="scientific">Virgisporangium ochraceum</name>
    <dbReference type="NCBI Taxonomy" id="65505"/>
    <lineage>
        <taxon>Bacteria</taxon>
        <taxon>Bacillati</taxon>
        <taxon>Actinomycetota</taxon>
        <taxon>Actinomycetes</taxon>
        <taxon>Micromonosporales</taxon>
        <taxon>Micromonosporaceae</taxon>
        <taxon>Virgisporangium</taxon>
    </lineage>
</organism>
<dbReference type="RefSeq" id="WP_307781610.1">
    <property type="nucleotide sequence ID" value="NZ_BOPH01000113.1"/>
</dbReference>
<proteinExistence type="predicted"/>
<dbReference type="InterPro" id="IPR036390">
    <property type="entry name" value="WH_DNA-bd_sf"/>
</dbReference>
<gene>
    <name evidence="2" type="ORF">Voc01_082810</name>
</gene>
<accession>A0A8J4A054</accession>
<dbReference type="PANTHER" id="PTHR33169:SF13">
    <property type="entry name" value="PADR-FAMILY TRANSCRIPTIONAL REGULATOR"/>
    <property type="match status" value="1"/>
</dbReference>
<evidence type="ECO:0000313" key="2">
    <source>
        <dbReference type="EMBL" id="GIJ73364.1"/>
    </source>
</evidence>
<name>A0A8J4A054_9ACTN</name>
<sequence>MDLSEQTFLILSALADRPRHGYALITEVSAMTGGRVTLRAGTLYGALDRLSGQGLVRADREEVENGRLRRYYALTDAGAEALDVQTERMEAAAKVARERLALRPRFGGATP</sequence>
<dbReference type="InterPro" id="IPR052509">
    <property type="entry name" value="Metal_resp_DNA-bind_regulator"/>
</dbReference>
<dbReference type="EMBL" id="BOPH01000113">
    <property type="protein sequence ID" value="GIJ73364.1"/>
    <property type="molecule type" value="Genomic_DNA"/>
</dbReference>
<dbReference type="Proteomes" id="UP000635606">
    <property type="component" value="Unassembled WGS sequence"/>
</dbReference>
<evidence type="ECO:0000259" key="1">
    <source>
        <dbReference type="Pfam" id="PF03551"/>
    </source>
</evidence>
<dbReference type="Pfam" id="PF03551">
    <property type="entry name" value="PadR"/>
    <property type="match status" value="1"/>
</dbReference>
<dbReference type="AlphaFoldDB" id="A0A8J4A054"/>
<dbReference type="Gene3D" id="1.10.10.10">
    <property type="entry name" value="Winged helix-like DNA-binding domain superfamily/Winged helix DNA-binding domain"/>
    <property type="match status" value="1"/>
</dbReference>
<evidence type="ECO:0000313" key="3">
    <source>
        <dbReference type="Proteomes" id="UP000635606"/>
    </source>
</evidence>
<feature type="domain" description="Transcription regulator PadR N-terminal" evidence="1">
    <location>
        <begin position="10"/>
        <end position="82"/>
    </location>
</feature>
<protein>
    <submittedName>
        <fullName evidence="2">PadR family transcriptional regulator</fullName>
    </submittedName>
</protein>